<dbReference type="CDD" id="cd09999">
    <property type="entry name" value="Arginase-like_1"/>
    <property type="match status" value="1"/>
</dbReference>
<comment type="similarity">
    <text evidence="4">Belongs to the arginase family.</text>
</comment>
<comment type="caution">
    <text evidence="5">The sequence shown here is derived from an EMBL/GenBank/DDBJ whole genome shotgun (WGS) entry which is preliminary data.</text>
</comment>
<dbReference type="SUPFAM" id="SSF52768">
    <property type="entry name" value="Arginase/deacetylase"/>
    <property type="match status" value="1"/>
</dbReference>
<dbReference type="GO" id="GO:0005737">
    <property type="term" value="C:cytoplasm"/>
    <property type="evidence" value="ECO:0007669"/>
    <property type="project" value="TreeGrafter"/>
</dbReference>
<dbReference type="PROSITE" id="PS51409">
    <property type="entry name" value="ARGINASE_2"/>
    <property type="match status" value="1"/>
</dbReference>
<dbReference type="PANTHER" id="PTHR43782:SF3">
    <property type="entry name" value="ARGINASE"/>
    <property type="match status" value="1"/>
</dbReference>
<evidence type="ECO:0000256" key="3">
    <source>
        <dbReference type="ARBA" id="ARBA00023211"/>
    </source>
</evidence>
<dbReference type="Proteomes" id="UP000582090">
    <property type="component" value="Unassembled WGS sequence"/>
</dbReference>
<proteinExistence type="inferred from homology"/>
<dbReference type="Pfam" id="PF00491">
    <property type="entry name" value="Arginase"/>
    <property type="match status" value="1"/>
</dbReference>
<keyword evidence="1" id="KW-0479">Metal-binding</keyword>
<dbReference type="Gene3D" id="3.40.800.10">
    <property type="entry name" value="Ureohydrolase domain"/>
    <property type="match status" value="1"/>
</dbReference>
<gene>
    <name evidence="5" type="ORF">GGQ67_003036</name>
</gene>
<evidence type="ECO:0000256" key="1">
    <source>
        <dbReference type="ARBA" id="ARBA00022723"/>
    </source>
</evidence>
<dbReference type="EC" id="3.5.3.1" evidence="5"/>
<organism evidence="5 6">
    <name type="scientific">Rhizobium metallidurans</name>
    <dbReference type="NCBI Taxonomy" id="1265931"/>
    <lineage>
        <taxon>Bacteria</taxon>
        <taxon>Pseudomonadati</taxon>
        <taxon>Pseudomonadota</taxon>
        <taxon>Alphaproteobacteria</taxon>
        <taxon>Hyphomicrobiales</taxon>
        <taxon>Rhizobiaceae</taxon>
        <taxon>Rhizobium/Agrobacterium group</taxon>
        <taxon>Rhizobium</taxon>
    </lineage>
</organism>
<dbReference type="PANTHER" id="PTHR43782">
    <property type="entry name" value="ARGINASE"/>
    <property type="match status" value="1"/>
</dbReference>
<dbReference type="InterPro" id="IPR006035">
    <property type="entry name" value="Ureohydrolase"/>
</dbReference>
<sequence length="243" mass="25565">MLAVRLSTEAHVVGRESEHRVDDWSVSLPAARETLSGLAREVVAAIDAGDIPLLSVNTCSAALATLPAAARTIPGLKVLWVDAHGDFNTPVTTGSGYLGGMALAGACGLWESGHGSEVMASNVAIIGIRDIDRAERELLESARVTLMAGSIDLEAVLSFIGDAPVWIHIDWDALEPDHVPAAYRIADGLLPGELRSLLKAIPAERIAGIELAEFEAPDDERERAKALAIIGDIVEPLIASKSG</sequence>
<reference evidence="5 6" key="1">
    <citation type="submission" date="2020-08" db="EMBL/GenBank/DDBJ databases">
        <title>Genomic Encyclopedia of Type Strains, Phase IV (KMG-IV): sequencing the most valuable type-strain genomes for metagenomic binning, comparative biology and taxonomic classification.</title>
        <authorList>
            <person name="Goeker M."/>
        </authorList>
    </citation>
    <scope>NUCLEOTIDE SEQUENCE [LARGE SCALE GENOMIC DNA]</scope>
    <source>
        <strain evidence="5 6">DSM 26575</strain>
    </source>
</reference>
<dbReference type="AlphaFoldDB" id="A0A7W6GB74"/>
<keyword evidence="6" id="KW-1185">Reference proteome</keyword>
<evidence type="ECO:0000256" key="2">
    <source>
        <dbReference type="ARBA" id="ARBA00022801"/>
    </source>
</evidence>
<evidence type="ECO:0000313" key="6">
    <source>
        <dbReference type="Proteomes" id="UP000582090"/>
    </source>
</evidence>
<dbReference type="RefSeq" id="WP_246400190.1">
    <property type="nucleotide sequence ID" value="NZ_JACIDW010000009.1"/>
</dbReference>
<evidence type="ECO:0000256" key="4">
    <source>
        <dbReference type="PROSITE-ProRule" id="PRU00742"/>
    </source>
</evidence>
<keyword evidence="3" id="KW-0464">Manganese</keyword>
<dbReference type="GO" id="GO:0004053">
    <property type="term" value="F:arginase activity"/>
    <property type="evidence" value="ECO:0007669"/>
    <property type="project" value="UniProtKB-EC"/>
</dbReference>
<dbReference type="EMBL" id="JACIDW010000009">
    <property type="protein sequence ID" value="MBB3965363.1"/>
    <property type="molecule type" value="Genomic_DNA"/>
</dbReference>
<keyword evidence="2 5" id="KW-0378">Hydrolase</keyword>
<dbReference type="EC" id="3.5.3.25" evidence="5"/>
<evidence type="ECO:0000313" key="5">
    <source>
        <dbReference type="EMBL" id="MBB3965363.1"/>
    </source>
</evidence>
<dbReference type="InterPro" id="IPR023696">
    <property type="entry name" value="Ureohydrolase_dom_sf"/>
</dbReference>
<accession>A0A7W6GB74</accession>
<dbReference type="GO" id="GO:0030145">
    <property type="term" value="F:manganese ion binding"/>
    <property type="evidence" value="ECO:0007669"/>
    <property type="project" value="TreeGrafter"/>
</dbReference>
<protein>
    <submittedName>
        <fullName evidence="5">Arginase/N-omega-hydroxy-L-arginine amidinohydrolase</fullName>
        <ecNumber evidence="5">3.5.3.1</ecNumber>
        <ecNumber evidence="5">3.5.3.25</ecNumber>
    </submittedName>
</protein>
<name>A0A7W6GB74_9HYPH</name>